<feature type="chain" id="PRO_5046185334" description="DUF7735 domain-containing protein" evidence="1">
    <location>
        <begin position="18"/>
        <end position="206"/>
    </location>
</feature>
<gene>
    <name evidence="3" type="ORF">VTJ49DRAFT_6556</name>
</gene>
<keyword evidence="1" id="KW-0732">Signal</keyword>
<evidence type="ECO:0000313" key="3">
    <source>
        <dbReference type="EMBL" id="KAL1841803.1"/>
    </source>
</evidence>
<comment type="caution">
    <text evidence="3">The sequence shown here is derived from an EMBL/GenBank/DDBJ whole genome shotgun (WGS) entry which is preliminary data.</text>
</comment>
<organism evidence="3 4">
    <name type="scientific">Humicola insolens</name>
    <name type="common">Soft-rot fungus</name>
    <dbReference type="NCBI Taxonomy" id="85995"/>
    <lineage>
        <taxon>Eukaryota</taxon>
        <taxon>Fungi</taxon>
        <taxon>Dikarya</taxon>
        <taxon>Ascomycota</taxon>
        <taxon>Pezizomycotina</taxon>
        <taxon>Sordariomycetes</taxon>
        <taxon>Sordariomycetidae</taxon>
        <taxon>Sordariales</taxon>
        <taxon>Chaetomiaceae</taxon>
        <taxon>Mycothermus</taxon>
    </lineage>
</organism>
<dbReference type="EMBL" id="JAZGSY010000063">
    <property type="protein sequence ID" value="KAL1841803.1"/>
    <property type="molecule type" value="Genomic_DNA"/>
</dbReference>
<feature type="domain" description="DUF7735" evidence="2">
    <location>
        <begin position="39"/>
        <end position="150"/>
    </location>
</feature>
<keyword evidence="4" id="KW-1185">Reference proteome</keyword>
<evidence type="ECO:0000313" key="4">
    <source>
        <dbReference type="Proteomes" id="UP001583172"/>
    </source>
</evidence>
<reference evidence="3 4" key="1">
    <citation type="journal article" date="2024" name="Commun. Biol.">
        <title>Comparative genomic analysis of thermophilic fungi reveals convergent evolutionary adaptations and gene losses.</title>
        <authorList>
            <person name="Steindorff A.S."/>
            <person name="Aguilar-Pontes M.V."/>
            <person name="Robinson A.J."/>
            <person name="Andreopoulos B."/>
            <person name="LaButti K."/>
            <person name="Kuo A."/>
            <person name="Mondo S."/>
            <person name="Riley R."/>
            <person name="Otillar R."/>
            <person name="Haridas S."/>
            <person name="Lipzen A."/>
            <person name="Grimwood J."/>
            <person name="Schmutz J."/>
            <person name="Clum A."/>
            <person name="Reid I.D."/>
            <person name="Moisan M.C."/>
            <person name="Butler G."/>
            <person name="Nguyen T.T.M."/>
            <person name="Dewar K."/>
            <person name="Conant G."/>
            <person name="Drula E."/>
            <person name="Henrissat B."/>
            <person name="Hansel C."/>
            <person name="Singer S."/>
            <person name="Hutchinson M.I."/>
            <person name="de Vries R.P."/>
            <person name="Natvig D.O."/>
            <person name="Powell A.J."/>
            <person name="Tsang A."/>
            <person name="Grigoriev I.V."/>
        </authorList>
    </citation>
    <scope>NUCLEOTIDE SEQUENCE [LARGE SCALE GENOMIC DNA]</scope>
    <source>
        <strain evidence="3 4">CBS 620.91</strain>
    </source>
</reference>
<proteinExistence type="predicted"/>
<protein>
    <recommendedName>
        <fullName evidence="2">DUF7735 domain-containing protein</fullName>
    </recommendedName>
</protein>
<name>A0ABR3VKB2_HUMIN</name>
<sequence>MQMHTLLALALAGPALAFGPPLVTPPPQALGGHLLARDARDDASCATALAAATANVPPVPTALASWAANNVQNVELYVGSQISELKRIDNAEGICSEAMAAASATPPASLQSAYDRYTSSLSSWLSRAKPTFSSIAAQCTADGVADLMGVAAEFFTATTIPECTAAVNRYNSNSLVASGASSSSLKGFPMLAGVGDYGVALDVTSL</sequence>
<dbReference type="Proteomes" id="UP001583172">
    <property type="component" value="Unassembled WGS sequence"/>
</dbReference>
<evidence type="ECO:0000256" key="1">
    <source>
        <dbReference type="SAM" id="SignalP"/>
    </source>
</evidence>
<evidence type="ECO:0000259" key="2">
    <source>
        <dbReference type="Pfam" id="PF24870"/>
    </source>
</evidence>
<accession>A0ABR3VKB2</accession>
<dbReference type="InterPro" id="IPR056637">
    <property type="entry name" value="DUF7735"/>
</dbReference>
<dbReference type="Pfam" id="PF24870">
    <property type="entry name" value="DUF7735"/>
    <property type="match status" value="1"/>
</dbReference>
<feature type="signal peptide" evidence="1">
    <location>
        <begin position="1"/>
        <end position="17"/>
    </location>
</feature>